<dbReference type="PANTHER" id="PTHR14859:SF1">
    <property type="entry name" value="PGAP2-INTERACTING PROTEIN"/>
    <property type="match status" value="1"/>
</dbReference>
<comment type="caution">
    <text evidence="2">The sequence shown here is derived from an EMBL/GenBank/DDBJ whole genome shotgun (WGS) entry which is preliminary data.</text>
</comment>
<keyword evidence="2" id="KW-0540">Nuclease</keyword>
<name>A0A077LZG6_9MICO</name>
<dbReference type="InterPro" id="IPR036691">
    <property type="entry name" value="Endo/exonu/phosph_ase_sf"/>
</dbReference>
<reference evidence="2 3" key="1">
    <citation type="journal article" date="2013" name="ISME J.">
        <title>A metabolic model for members of the genus Tetrasphaera involved in enhanced biological phosphorus removal.</title>
        <authorList>
            <person name="Kristiansen R."/>
            <person name="Nguyen H.T.T."/>
            <person name="Saunders A.M."/>
            <person name="Nielsen J.L."/>
            <person name="Wimmer R."/>
            <person name="Le V.Q."/>
            <person name="McIlroy S.J."/>
            <person name="Petrovski S."/>
            <person name="Seviour R.J."/>
            <person name="Calteau A."/>
            <person name="Nielsen K.L."/>
            <person name="Nielsen P.H."/>
        </authorList>
    </citation>
    <scope>NUCLEOTIDE SEQUENCE [LARGE SCALE GENOMIC DNA]</scope>
    <source>
        <strain evidence="2 3">T1-X7</strain>
    </source>
</reference>
<evidence type="ECO:0000313" key="2">
    <source>
        <dbReference type="EMBL" id="CCH79343.1"/>
    </source>
</evidence>
<gene>
    <name evidence="2" type="ORF">BN12_4160020</name>
</gene>
<keyword evidence="2" id="KW-0255">Endonuclease</keyword>
<dbReference type="InterPro" id="IPR051916">
    <property type="entry name" value="GPI-anchor_lipid_remodeler"/>
</dbReference>
<dbReference type="GO" id="GO:0004527">
    <property type="term" value="F:exonuclease activity"/>
    <property type="evidence" value="ECO:0007669"/>
    <property type="project" value="UniProtKB-KW"/>
</dbReference>
<dbReference type="Pfam" id="PF03372">
    <property type="entry name" value="Exo_endo_phos"/>
    <property type="match status" value="1"/>
</dbReference>
<dbReference type="PANTHER" id="PTHR14859">
    <property type="entry name" value="CALCOFLUOR WHITE HYPERSENSITIVE PROTEIN PRECURSOR"/>
    <property type="match status" value="1"/>
</dbReference>
<dbReference type="EMBL" id="CAJB01000353">
    <property type="protein sequence ID" value="CCH79343.1"/>
    <property type="molecule type" value="Genomic_DNA"/>
</dbReference>
<dbReference type="RefSeq" id="WP_048555799.1">
    <property type="nucleotide sequence ID" value="NZ_HF570958.1"/>
</dbReference>
<dbReference type="Gene3D" id="3.60.10.10">
    <property type="entry name" value="Endonuclease/exonuclease/phosphatase"/>
    <property type="match status" value="1"/>
</dbReference>
<sequence>MRVATFNILHGRSTHDGRVELDRLRAAVRELDADILGLQEVDHLQERSSSADLTSVAAEAMGAGAHRFVAALAGTPGGMWTAVTGDEQPDEASYGVALLSRHPVLSWRTVRLPVLTRRFPMWFRGHKHPVLLHDEPRVAVVAVVDTPSGALSVACTHLSFVPGWNRHQLRRLVRSLEPCRRPLLLMGDLNLEAPAVTRISGMRHLGGAPTFPADRPERQLDHVLLDGTLPPAVRAHALELPLSDHRALVVDL</sequence>
<protein>
    <submittedName>
        <fullName evidence="2">Endonuclease/exonuclease/phosphatase</fullName>
    </submittedName>
</protein>
<keyword evidence="2" id="KW-0378">Hydrolase</keyword>
<accession>A0A077LZG6</accession>
<dbReference type="OrthoDB" id="155529at2"/>
<dbReference type="Proteomes" id="UP000035721">
    <property type="component" value="Unassembled WGS sequence"/>
</dbReference>
<dbReference type="SUPFAM" id="SSF56219">
    <property type="entry name" value="DNase I-like"/>
    <property type="match status" value="1"/>
</dbReference>
<organism evidence="2 3">
    <name type="scientific">Nostocoides japonicum T1-X7</name>
    <dbReference type="NCBI Taxonomy" id="1194083"/>
    <lineage>
        <taxon>Bacteria</taxon>
        <taxon>Bacillati</taxon>
        <taxon>Actinomycetota</taxon>
        <taxon>Actinomycetes</taxon>
        <taxon>Micrococcales</taxon>
        <taxon>Intrasporangiaceae</taxon>
        <taxon>Nostocoides</taxon>
    </lineage>
</organism>
<dbReference type="GO" id="GO:0016020">
    <property type="term" value="C:membrane"/>
    <property type="evidence" value="ECO:0007669"/>
    <property type="project" value="GOC"/>
</dbReference>
<dbReference type="GO" id="GO:0006506">
    <property type="term" value="P:GPI anchor biosynthetic process"/>
    <property type="evidence" value="ECO:0007669"/>
    <property type="project" value="TreeGrafter"/>
</dbReference>
<keyword evidence="2" id="KW-0269">Exonuclease</keyword>
<proteinExistence type="predicted"/>
<dbReference type="GO" id="GO:0004519">
    <property type="term" value="F:endonuclease activity"/>
    <property type="evidence" value="ECO:0007669"/>
    <property type="project" value="UniProtKB-KW"/>
</dbReference>
<feature type="domain" description="Endonuclease/exonuclease/phosphatase" evidence="1">
    <location>
        <begin position="4"/>
        <end position="245"/>
    </location>
</feature>
<dbReference type="STRING" id="1194083.BN12_4160020"/>
<evidence type="ECO:0000313" key="3">
    <source>
        <dbReference type="Proteomes" id="UP000035721"/>
    </source>
</evidence>
<evidence type="ECO:0000259" key="1">
    <source>
        <dbReference type="Pfam" id="PF03372"/>
    </source>
</evidence>
<dbReference type="AlphaFoldDB" id="A0A077LZG6"/>
<dbReference type="InterPro" id="IPR005135">
    <property type="entry name" value="Endo/exonuclease/phosphatase"/>
</dbReference>
<keyword evidence="3" id="KW-1185">Reference proteome</keyword>